<dbReference type="PANTHER" id="PTHR33120:SF42">
    <property type="entry name" value="OS12G0105000 PROTEIN"/>
    <property type="match status" value="1"/>
</dbReference>
<gene>
    <name evidence="3" type="primary">ga07578</name>
    <name evidence="3" type="ORF">PR202_ga07578</name>
</gene>
<reference evidence="3" key="1">
    <citation type="journal article" date="2018" name="DNA Res.">
        <title>Multiple hybrid de novo genome assembly of finger millet, an orphan allotetraploid crop.</title>
        <authorList>
            <person name="Hatakeyama M."/>
            <person name="Aluri S."/>
            <person name="Balachadran M.T."/>
            <person name="Sivarajan S.R."/>
            <person name="Patrignani A."/>
            <person name="Gruter S."/>
            <person name="Poveda L."/>
            <person name="Shimizu-Inatsugi R."/>
            <person name="Baeten J."/>
            <person name="Francoijs K.J."/>
            <person name="Nataraja K.N."/>
            <person name="Reddy Y.A.N."/>
            <person name="Phadnis S."/>
            <person name="Ravikumar R.L."/>
            <person name="Schlapbach R."/>
            <person name="Sreeman S.M."/>
            <person name="Shimizu K.K."/>
        </authorList>
    </citation>
    <scope>NUCLEOTIDE SEQUENCE</scope>
</reference>
<sequence>MVAYFRYLSLVEVTSYLYQSSYDLAVAIAMVRRNRFVTTSPQQPPLVPDGGKIKAALRAAATEAQHPEPDVLAGFMTDQYPSDHLRDVIDTLQRCQQLDPSGVERIRSLLRRRWPPKVQAKIELNMLPNAPRNTDSTGSSCDNGQYLKMSLLDTIHAFYIKALAKLPNNGLSRRILRALLVAGHCYGPLDAVSNIILSSVWYDMAFPSAYCEEGELSRLGSCSLNGMLAITRAAVNCSEHEALIYLKQNDCNLSHVIKDNVPFAAATEAANHPQQAAFASFLVFLSTEMRTYLHSVLAQPGRMSDAHWTQLNTFLRDEVRVLTVKKVDLDVASSSGSIFAFASFSKDSPQRDYKEDTEARILFFAELWGPSSFEDIGLKPSSCTPLTDYFAHTDPSSDRCQDAVLVPPSLGSLPGEPAARTSPPSREEVEGRRHWIRIRFPQPSCPEEVEKRHCHIHAVTVHGGEVEERWRQSRDGSTPPPRPEGRWRGTAVGSVPLEPRRIHAALLEGTGERERERERGRRQVEG</sequence>
<evidence type="ECO:0000256" key="1">
    <source>
        <dbReference type="SAM" id="MobiDB-lite"/>
    </source>
</evidence>
<evidence type="ECO:0000313" key="4">
    <source>
        <dbReference type="Proteomes" id="UP001054889"/>
    </source>
</evidence>
<dbReference type="PANTHER" id="PTHR33120">
    <property type="entry name" value="EXPRESSED PROTEIN-RELATED"/>
    <property type="match status" value="1"/>
</dbReference>
<dbReference type="InterPro" id="IPR046527">
    <property type="entry name" value="PIR2-like_helical"/>
</dbReference>
<organism evidence="3 4">
    <name type="scientific">Eleusine coracana subsp. coracana</name>
    <dbReference type="NCBI Taxonomy" id="191504"/>
    <lineage>
        <taxon>Eukaryota</taxon>
        <taxon>Viridiplantae</taxon>
        <taxon>Streptophyta</taxon>
        <taxon>Embryophyta</taxon>
        <taxon>Tracheophyta</taxon>
        <taxon>Spermatophyta</taxon>
        <taxon>Magnoliopsida</taxon>
        <taxon>Liliopsida</taxon>
        <taxon>Poales</taxon>
        <taxon>Poaceae</taxon>
        <taxon>PACMAD clade</taxon>
        <taxon>Chloridoideae</taxon>
        <taxon>Cynodonteae</taxon>
        <taxon>Eleusininae</taxon>
        <taxon>Eleusine</taxon>
    </lineage>
</organism>
<feature type="domain" description="PIR2-like helical" evidence="2">
    <location>
        <begin position="153"/>
        <end position="255"/>
    </location>
</feature>
<feature type="compositionally biased region" description="Basic and acidic residues" evidence="1">
    <location>
        <begin position="510"/>
        <end position="526"/>
    </location>
</feature>
<feature type="region of interest" description="Disordered" evidence="1">
    <location>
        <begin position="407"/>
        <end position="430"/>
    </location>
</feature>
<dbReference type="EMBL" id="BQKI01000003">
    <property type="protein sequence ID" value="GJM91222.1"/>
    <property type="molecule type" value="Genomic_DNA"/>
</dbReference>
<reference evidence="3" key="2">
    <citation type="submission" date="2021-12" db="EMBL/GenBank/DDBJ databases">
        <title>Resequencing data analysis of finger millet.</title>
        <authorList>
            <person name="Hatakeyama M."/>
            <person name="Aluri S."/>
            <person name="Balachadran M.T."/>
            <person name="Sivarajan S.R."/>
            <person name="Poveda L."/>
            <person name="Shimizu-Inatsugi R."/>
            <person name="Schlapbach R."/>
            <person name="Sreeman S.M."/>
            <person name="Shimizu K.K."/>
        </authorList>
    </citation>
    <scope>NUCLEOTIDE SEQUENCE</scope>
</reference>
<dbReference type="Pfam" id="PF20235">
    <property type="entry name" value="PIR2-like_helical"/>
    <property type="match status" value="1"/>
</dbReference>
<feature type="region of interest" description="Disordered" evidence="1">
    <location>
        <begin position="464"/>
        <end position="526"/>
    </location>
</feature>
<keyword evidence="4" id="KW-1185">Reference proteome</keyword>
<evidence type="ECO:0000259" key="2">
    <source>
        <dbReference type="Pfam" id="PF20235"/>
    </source>
</evidence>
<feature type="compositionally biased region" description="Basic and acidic residues" evidence="1">
    <location>
        <begin position="464"/>
        <end position="474"/>
    </location>
</feature>
<name>A0AAV5BZ16_ELECO</name>
<dbReference type="AlphaFoldDB" id="A0AAV5BZ16"/>
<protein>
    <recommendedName>
        <fullName evidence="2">PIR2-like helical domain-containing protein</fullName>
    </recommendedName>
</protein>
<accession>A0AAV5BZ16</accession>
<proteinExistence type="predicted"/>
<dbReference type="Proteomes" id="UP001054889">
    <property type="component" value="Unassembled WGS sequence"/>
</dbReference>
<evidence type="ECO:0000313" key="3">
    <source>
        <dbReference type="EMBL" id="GJM91222.1"/>
    </source>
</evidence>
<comment type="caution">
    <text evidence="3">The sequence shown here is derived from an EMBL/GenBank/DDBJ whole genome shotgun (WGS) entry which is preliminary data.</text>
</comment>